<proteinExistence type="predicted"/>
<evidence type="ECO:0000313" key="3">
    <source>
        <dbReference type="EMBL" id="CEL54129.1"/>
    </source>
</evidence>
<accession>A0A0B7FB51</accession>
<organism evidence="3 4">
    <name type="scientific">Thanatephorus cucumeris (strain AG1-IB / isolate 7/3/14)</name>
    <name type="common">Lettuce bottom rot fungus</name>
    <name type="synonym">Rhizoctonia solani</name>
    <dbReference type="NCBI Taxonomy" id="1108050"/>
    <lineage>
        <taxon>Eukaryota</taxon>
        <taxon>Fungi</taxon>
        <taxon>Dikarya</taxon>
        <taxon>Basidiomycota</taxon>
        <taxon>Agaricomycotina</taxon>
        <taxon>Agaricomycetes</taxon>
        <taxon>Cantharellales</taxon>
        <taxon>Ceratobasidiaceae</taxon>
        <taxon>Rhizoctonia</taxon>
        <taxon>Rhizoctonia solani AG-1</taxon>
    </lineage>
</organism>
<dbReference type="GO" id="GO:0008270">
    <property type="term" value="F:zinc ion binding"/>
    <property type="evidence" value="ECO:0007669"/>
    <property type="project" value="InterPro"/>
</dbReference>
<dbReference type="InterPro" id="IPR001138">
    <property type="entry name" value="Zn2Cys6_DnaBD"/>
</dbReference>
<keyword evidence="4" id="KW-1185">Reference proteome</keyword>
<dbReference type="AlphaFoldDB" id="A0A0B7FB51"/>
<dbReference type="InterPro" id="IPR036864">
    <property type="entry name" value="Zn2-C6_fun-type_DNA-bd_sf"/>
</dbReference>
<evidence type="ECO:0000259" key="2">
    <source>
        <dbReference type="PROSITE" id="PS50048"/>
    </source>
</evidence>
<dbReference type="SMART" id="SM00066">
    <property type="entry name" value="GAL4"/>
    <property type="match status" value="1"/>
</dbReference>
<dbReference type="Gene3D" id="4.10.240.10">
    <property type="entry name" value="Zn(2)-C6 fungal-type DNA-binding domain"/>
    <property type="match status" value="1"/>
</dbReference>
<keyword evidence="1" id="KW-0539">Nucleus</keyword>
<evidence type="ECO:0000256" key="1">
    <source>
        <dbReference type="ARBA" id="ARBA00023242"/>
    </source>
</evidence>
<protein>
    <recommendedName>
        <fullName evidence="2">Zn(2)-C6 fungal-type domain-containing protein</fullName>
    </recommendedName>
</protein>
<dbReference type="OrthoDB" id="5419315at2759"/>
<dbReference type="Pfam" id="PF00172">
    <property type="entry name" value="Zn_clus"/>
    <property type="match status" value="1"/>
</dbReference>
<dbReference type="CDD" id="cd00067">
    <property type="entry name" value="GAL4"/>
    <property type="match status" value="1"/>
</dbReference>
<sequence>MSLGGSYSQRSRSGCLTCRRKRKKCDEQQPFCSRCTRTNSRCIWPGQSESDASPPSNDPLSYNVNAGDVPLSFLYPSEPTGTTFYASENTANQHSVQKSVSLTSGVLDPGCSHSNLLQLKAGSSLGLPSDIGVDMNLAKPIRPSWIIEPQSIPARSSDANGGDMILPDLTHNKAMGTRIWEYAQDFGPRIIWPNRSTDDNDDFDPEGVMPLIRRSVATLRISEEPNFQQMLDFYSIYLSRYISDYAAVCDILFSRTSKIRRIRLAEARDDGHGVTISSKL</sequence>
<evidence type="ECO:0000313" key="4">
    <source>
        <dbReference type="Proteomes" id="UP000059188"/>
    </source>
</evidence>
<dbReference type="EMBL" id="LN679114">
    <property type="protein sequence ID" value="CEL54129.1"/>
    <property type="molecule type" value="Genomic_DNA"/>
</dbReference>
<dbReference type="PANTHER" id="PTHR37534:SF46">
    <property type="entry name" value="ZN(II)2CYS6 TRANSCRIPTION FACTOR (EUROFUNG)"/>
    <property type="match status" value="1"/>
</dbReference>
<dbReference type="GO" id="GO:0000981">
    <property type="term" value="F:DNA-binding transcription factor activity, RNA polymerase II-specific"/>
    <property type="evidence" value="ECO:0007669"/>
    <property type="project" value="InterPro"/>
</dbReference>
<feature type="domain" description="Zn(2)-C6 fungal-type" evidence="2">
    <location>
        <begin position="14"/>
        <end position="44"/>
    </location>
</feature>
<reference evidence="3 4" key="1">
    <citation type="submission" date="2014-11" db="EMBL/GenBank/DDBJ databases">
        <authorList>
            <person name="Wibberg Daniel"/>
        </authorList>
    </citation>
    <scope>NUCLEOTIDE SEQUENCE [LARGE SCALE GENOMIC DNA]</scope>
    <source>
        <strain evidence="3">Rhizoctonia solani AG1-IB 7/3/14</strain>
    </source>
</reference>
<dbReference type="Proteomes" id="UP000059188">
    <property type="component" value="Unassembled WGS sequence"/>
</dbReference>
<gene>
    <name evidence="3" type="ORF">RSOLAG1IB_06840</name>
</gene>
<dbReference type="PROSITE" id="PS50048">
    <property type="entry name" value="ZN2_CY6_FUNGAL_2"/>
    <property type="match status" value="1"/>
</dbReference>
<dbReference type="STRING" id="1108050.A0A0B7FB51"/>
<dbReference type="SUPFAM" id="SSF57701">
    <property type="entry name" value="Zn2/Cys6 DNA-binding domain"/>
    <property type="match status" value="1"/>
</dbReference>
<dbReference type="PROSITE" id="PS00463">
    <property type="entry name" value="ZN2_CY6_FUNGAL_1"/>
    <property type="match status" value="1"/>
</dbReference>
<name>A0A0B7FB51_THACB</name>
<dbReference type="PANTHER" id="PTHR37534">
    <property type="entry name" value="TRANSCRIPTIONAL ACTIVATOR PROTEIN UGA3"/>
    <property type="match status" value="1"/>
</dbReference>